<keyword evidence="4" id="KW-0539">Nucleus</keyword>
<dbReference type="Proteomes" id="UP000657918">
    <property type="component" value="Unassembled WGS sequence"/>
</dbReference>
<dbReference type="GO" id="GO:0005634">
    <property type="term" value="C:nucleus"/>
    <property type="evidence" value="ECO:0007669"/>
    <property type="project" value="UniProtKB-SubCell"/>
</dbReference>
<dbReference type="PANTHER" id="PTHR12363">
    <property type="entry name" value="TRANSPORTIN 3 AND IMPORTIN 13"/>
    <property type="match status" value="1"/>
</dbReference>
<evidence type="ECO:0000313" key="6">
    <source>
        <dbReference type="Proteomes" id="UP000657918"/>
    </source>
</evidence>
<evidence type="ECO:0000256" key="3">
    <source>
        <dbReference type="ARBA" id="ARBA00022448"/>
    </source>
</evidence>
<dbReference type="InterPro" id="IPR051345">
    <property type="entry name" value="Importin_beta-like_NTR"/>
</dbReference>
<comment type="subcellular location">
    <subcellularLocation>
        <location evidence="1">Nucleus</location>
    </subcellularLocation>
</comment>
<dbReference type="AlphaFoldDB" id="A0A835JDR5"/>
<dbReference type="EMBL" id="JADGMS010000015">
    <property type="protein sequence ID" value="KAF9667797.1"/>
    <property type="molecule type" value="Genomic_DNA"/>
</dbReference>
<dbReference type="Pfam" id="PF24139">
    <property type="entry name" value="TPR_TNPO3_IPO13_4th"/>
    <property type="match status" value="1"/>
</dbReference>
<dbReference type="GO" id="GO:0005737">
    <property type="term" value="C:cytoplasm"/>
    <property type="evidence" value="ECO:0007669"/>
    <property type="project" value="TreeGrafter"/>
</dbReference>
<reference evidence="5 6" key="1">
    <citation type="submission" date="2020-10" db="EMBL/GenBank/DDBJ databases">
        <title>Plant Genome Project.</title>
        <authorList>
            <person name="Zhang R.-G."/>
        </authorList>
    </citation>
    <scope>NUCLEOTIDE SEQUENCE [LARGE SCALE GENOMIC DNA]</scope>
    <source>
        <strain evidence="5">FAFU-HL-1</strain>
        <tissue evidence="5">Leaf</tissue>
    </source>
</reference>
<comment type="similarity">
    <text evidence="2">Belongs to the importin beta family.</text>
</comment>
<accession>A0A835JDR5</accession>
<proteinExistence type="inferred from homology"/>
<dbReference type="Gene3D" id="1.25.10.10">
    <property type="entry name" value="Leucine-rich Repeat Variant"/>
    <property type="match status" value="1"/>
</dbReference>
<evidence type="ECO:0000256" key="1">
    <source>
        <dbReference type="ARBA" id="ARBA00004123"/>
    </source>
</evidence>
<dbReference type="OrthoDB" id="1703591at2759"/>
<evidence type="ECO:0000256" key="4">
    <source>
        <dbReference type="ARBA" id="ARBA00023242"/>
    </source>
</evidence>
<organism evidence="5 6">
    <name type="scientific">Salix dunnii</name>
    <dbReference type="NCBI Taxonomy" id="1413687"/>
    <lineage>
        <taxon>Eukaryota</taxon>
        <taxon>Viridiplantae</taxon>
        <taxon>Streptophyta</taxon>
        <taxon>Embryophyta</taxon>
        <taxon>Tracheophyta</taxon>
        <taxon>Spermatophyta</taxon>
        <taxon>Magnoliopsida</taxon>
        <taxon>eudicotyledons</taxon>
        <taxon>Gunneridae</taxon>
        <taxon>Pentapetalae</taxon>
        <taxon>rosids</taxon>
        <taxon>fabids</taxon>
        <taxon>Malpighiales</taxon>
        <taxon>Salicaceae</taxon>
        <taxon>Saliceae</taxon>
        <taxon>Salix</taxon>
    </lineage>
</organism>
<dbReference type="InterPro" id="IPR016024">
    <property type="entry name" value="ARM-type_fold"/>
</dbReference>
<keyword evidence="3" id="KW-0813">Transport</keyword>
<dbReference type="PANTHER" id="PTHR12363:SF33">
    <property type="entry name" value="IMPORTIN-13"/>
    <property type="match status" value="1"/>
</dbReference>
<gene>
    <name evidence="5" type="ORF">SADUNF_Sadunf15G0060800</name>
</gene>
<dbReference type="InterPro" id="IPR011989">
    <property type="entry name" value="ARM-like"/>
</dbReference>
<name>A0A835JDR5_9ROSI</name>
<dbReference type="InterPro" id="IPR058537">
    <property type="entry name" value="TPR_TNPO3_IPO13_4th"/>
</dbReference>
<comment type="caution">
    <text evidence="5">The sequence shown here is derived from an EMBL/GenBank/DDBJ whole genome shotgun (WGS) entry which is preliminary data.</text>
</comment>
<evidence type="ECO:0000256" key="2">
    <source>
        <dbReference type="ARBA" id="ARBA00007991"/>
    </source>
</evidence>
<evidence type="ECO:0000313" key="5">
    <source>
        <dbReference type="EMBL" id="KAF9667797.1"/>
    </source>
</evidence>
<dbReference type="GO" id="GO:0006606">
    <property type="term" value="P:protein import into nucleus"/>
    <property type="evidence" value="ECO:0007669"/>
    <property type="project" value="TreeGrafter"/>
</dbReference>
<sequence>MEKISVCLTIGAYSKWLDAATDGFPLLSSVIKVLLSGMDRSEDSAAAAAVAFRHICDDCRRKLCGYFELFPIYHRAVIEEGSFKVSAEDMVITELPGDQAKQALEKLCLPVVTPLQEIIIHGPEVLEKKPARELIVHIDRLAYIFRYVNQPKAVADAIQRLWPILKAIFDIRAWDMRTMESLCRACKYAVRTSGRFMGITIGAMLEEIQGLFQQHHQPCFLYLASEIFGSDPSCAYYLNNLIEALFKCTTCLLTNIKDFIARPDLTDDCFLLASRCIRYFPQVFIPSTVFPSLVDCSMIGITVQHREASISILTFLSDIFDLAKSTVGEQYLTIRVSSFPENFGCLINWSSPQFSIRNALTSAYGASALEWARGSVSLIPSTAVTEVERANFLQALNDAASGIDINSLMAPIEELSDVRRRNRTVQEIVQGALRRLELHLAFLYSSSLCSVDLSPFFSGESLPPHHSDWERMGDSLYLCSSDLRSLSGLDHIGFNFWGRKFWCEYCVVMGGKRNDSYFMVIGVFIPTLLYAEILMIKSYTGGSSNGMLFDFVDLKWVLSLVNKESCFLFECILQLLLTMTSIKFRGVFLLFFSSS</sequence>
<protein>
    <submittedName>
        <fullName evidence="5">Uncharacterized protein</fullName>
    </submittedName>
</protein>
<keyword evidence="6" id="KW-1185">Reference proteome</keyword>
<dbReference type="SUPFAM" id="SSF48371">
    <property type="entry name" value="ARM repeat"/>
    <property type="match status" value="1"/>
</dbReference>